<accession>A0A6C0DTS6</accession>
<sequence>MAGTEMKNTVLIALVVLVTLFVVYQYDPSLFGLLGSREGFANEVTKAGGATPSGNAHGNLKAGQMASNGKAQMNQNANGASVNQGAKNAGMNANKPATMATQYTTEQALKAGAGVQGSKKTGEGFADLSAYEGPANFGAAEAPAGCYPRDQLTPSELLPKDMNSIWAEQNPMGPGSLKGKNFLSAGALIGVNTVGQSLRNANLQVRSEPPNPQVPVSIFNQSTIAPDISHRPLEIGA</sequence>
<dbReference type="Pfam" id="PF23983">
    <property type="entry name" value="P11_C"/>
    <property type="match status" value="1"/>
</dbReference>
<proteinExistence type="predicted"/>
<evidence type="ECO:0000313" key="2">
    <source>
        <dbReference type="EMBL" id="QHT20207.1"/>
    </source>
</evidence>
<evidence type="ECO:0000259" key="1">
    <source>
        <dbReference type="Pfam" id="PF23983"/>
    </source>
</evidence>
<name>A0A6C0DTS6_9ZZZZ</name>
<dbReference type="AlphaFoldDB" id="A0A6C0DTS6"/>
<feature type="domain" description="Minor capsid protein P11 C-terminal conserved region" evidence="1">
    <location>
        <begin position="152"/>
        <end position="234"/>
    </location>
</feature>
<protein>
    <recommendedName>
        <fullName evidence="1">Minor capsid protein P11 C-terminal conserved region domain-containing protein</fullName>
    </recommendedName>
</protein>
<reference evidence="2" key="1">
    <citation type="journal article" date="2020" name="Nature">
        <title>Giant virus diversity and host interactions through global metagenomics.</title>
        <authorList>
            <person name="Schulz F."/>
            <person name="Roux S."/>
            <person name="Paez-Espino D."/>
            <person name="Jungbluth S."/>
            <person name="Walsh D.A."/>
            <person name="Denef V.J."/>
            <person name="McMahon K.D."/>
            <person name="Konstantinidis K.T."/>
            <person name="Eloe-Fadrosh E.A."/>
            <person name="Kyrpides N.C."/>
            <person name="Woyke T."/>
        </authorList>
    </citation>
    <scope>NUCLEOTIDE SEQUENCE</scope>
    <source>
        <strain evidence="2">GVMAG-M-3300023174-60</strain>
    </source>
</reference>
<dbReference type="EMBL" id="MN739677">
    <property type="protein sequence ID" value="QHT20207.1"/>
    <property type="molecule type" value="Genomic_DNA"/>
</dbReference>
<dbReference type="InterPro" id="IPR055730">
    <property type="entry name" value="P11_C"/>
</dbReference>
<organism evidence="2">
    <name type="scientific">viral metagenome</name>
    <dbReference type="NCBI Taxonomy" id="1070528"/>
    <lineage>
        <taxon>unclassified sequences</taxon>
        <taxon>metagenomes</taxon>
        <taxon>organismal metagenomes</taxon>
    </lineage>
</organism>